<feature type="transmembrane region" description="Helical" evidence="1">
    <location>
        <begin position="37"/>
        <end position="55"/>
    </location>
</feature>
<feature type="transmembrane region" description="Helical" evidence="1">
    <location>
        <begin position="163"/>
        <end position="182"/>
    </location>
</feature>
<feature type="transmembrane region" description="Helical" evidence="1">
    <location>
        <begin position="76"/>
        <end position="102"/>
    </location>
</feature>
<comment type="caution">
    <text evidence="2">The sequence shown here is derived from an EMBL/GenBank/DDBJ whole genome shotgun (WGS) entry which is preliminary data.</text>
</comment>
<evidence type="ECO:0000313" key="2">
    <source>
        <dbReference type="EMBL" id="MPM27106.1"/>
    </source>
</evidence>
<feature type="transmembrane region" description="Helical" evidence="1">
    <location>
        <begin position="122"/>
        <end position="142"/>
    </location>
</feature>
<dbReference type="EMBL" id="VSSQ01004909">
    <property type="protein sequence ID" value="MPM27106.1"/>
    <property type="molecule type" value="Genomic_DNA"/>
</dbReference>
<organism evidence="2">
    <name type="scientific">bioreactor metagenome</name>
    <dbReference type="NCBI Taxonomy" id="1076179"/>
    <lineage>
        <taxon>unclassified sequences</taxon>
        <taxon>metagenomes</taxon>
        <taxon>ecological metagenomes</taxon>
    </lineage>
</organism>
<accession>A0A644YF30</accession>
<name>A0A644YF30_9ZZZZ</name>
<evidence type="ECO:0000256" key="1">
    <source>
        <dbReference type="SAM" id="Phobius"/>
    </source>
</evidence>
<proteinExistence type="predicted"/>
<reference evidence="2" key="1">
    <citation type="submission" date="2019-08" db="EMBL/GenBank/DDBJ databases">
        <authorList>
            <person name="Kucharzyk K."/>
            <person name="Murdoch R.W."/>
            <person name="Higgins S."/>
            <person name="Loffler F."/>
        </authorList>
    </citation>
    <scope>NUCLEOTIDE SEQUENCE</scope>
</reference>
<sequence length="299" mass="35158">MKDEKYIKYGLFSSILIALGPVLWLFINICDKNYENIVLNIVFVILGLTLVAYNIRNYLKVYNKRYSASVDLLRHIVSFTFYILLIAVIVISFIAFYIGIAFIQRKLFVKGEYLIYFIKSPYSYLLFVILAIVAIRIRMLFLRKEKEHSRNQGSVLWGRVNKFLILIIIPLIYIVITSVVVVTEDGIYDYSFYNLKGNKYNFSDIEYVNTGFVDRGKNKGEFFYNIQLKDSKKIKLAYPSMTQPSDKYENDSWQEYVDIDQYIMDSGAEKTSSENGSRYVQMDKRYVDKLLYVVRNKNK</sequence>
<keyword evidence="1" id="KW-0472">Membrane</keyword>
<gene>
    <name evidence="2" type="ORF">SDC9_73611</name>
</gene>
<dbReference type="AlphaFoldDB" id="A0A644YF30"/>
<feature type="transmembrane region" description="Helical" evidence="1">
    <location>
        <begin position="7"/>
        <end position="25"/>
    </location>
</feature>
<keyword evidence="1" id="KW-1133">Transmembrane helix</keyword>
<protein>
    <submittedName>
        <fullName evidence="2">Uncharacterized protein</fullName>
    </submittedName>
</protein>
<keyword evidence="1" id="KW-0812">Transmembrane</keyword>